<proteinExistence type="predicted"/>
<dbReference type="EMBL" id="JAMXMC010000007">
    <property type="protein sequence ID" value="MCO5977809.1"/>
    <property type="molecule type" value="Genomic_DNA"/>
</dbReference>
<gene>
    <name evidence="2" type="ORF">M0L44_13955</name>
</gene>
<organism evidence="2 3">
    <name type="scientific">Ideonella oryzae</name>
    <dbReference type="NCBI Taxonomy" id="2937441"/>
    <lineage>
        <taxon>Bacteria</taxon>
        <taxon>Pseudomonadati</taxon>
        <taxon>Pseudomonadota</taxon>
        <taxon>Betaproteobacteria</taxon>
        <taxon>Burkholderiales</taxon>
        <taxon>Sphaerotilaceae</taxon>
        <taxon>Ideonella</taxon>
    </lineage>
</organism>
<dbReference type="InterPro" id="IPR036188">
    <property type="entry name" value="FAD/NAD-bd_sf"/>
</dbReference>
<dbReference type="InterPro" id="IPR041654">
    <property type="entry name" value="StyA_sbd"/>
</dbReference>
<dbReference type="Pfam" id="PF17885">
    <property type="entry name" value="Smoa_sbd"/>
    <property type="match status" value="1"/>
</dbReference>
<dbReference type="PRINTS" id="PR00420">
    <property type="entry name" value="RNGMNOXGNASE"/>
</dbReference>
<comment type="caution">
    <text evidence="2">The sequence shown here is derived from an EMBL/GenBank/DDBJ whole genome shotgun (WGS) entry which is preliminary data.</text>
</comment>
<protein>
    <submittedName>
        <fullName evidence="2">FAD-binding oxidoreductase</fullName>
    </submittedName>
</protein>
<keyword evidence="3" id="KW-1185">Reference proteome</keyword>
<dbReference type="RefSeq" id="WP_252770331.1">
    <property type="nucleotide sequence ID" value="NZ_JAMXMC010000007.1"/>
</dbReference>
<evidence type="ECO:0000259" key="1">
    <source>
        <dbReference type="Pfam" id="PF17885"/>
    </source>
</evidence>
<evidence type="ECO:0000313" key="3">
    <source>
        <dbReference type="Proteomes" id="UP001204851"/>
    </source>
</evidence>
<dbReference type="Gene3D" id="3.50.50.60">
    <property type="entry name" value="FAD/NAD(P)-binding domain"/>
    <property type="match status" value="2"/>
</dbReference>
<accession>A0ABT1BPF4</accession>
<sequence>MRKISLIGGGQAGLLLGFALLDKGYAVTLYTDRSPEQVLNSRIPSTAFLFNSSLQFERELGLNFWEDVVPYGEGMHVDFRGPDGRIGLTVQGRLGELKGQALDQRTKFSRWMREFSQRGGKLVIQSVSVADLERIAADSDLTMVAAGKGPINAFFERDEVRSAHSTPPRHLAALLLTGPQLMGDRPWARVPFRPLRFNFVAGVGEFFSLPFYTHTRGECRSFLFEAIPGGPMDRFQAARDGHELLEIARAVVADFAPDDLHHLDGAELTDEDAWLKGSFLPTVRKPVGRLPGGGLVMAIGDTAVLNDPIAGQGANNAVRMVRYLAERIQAQGQRAFDADWMQDVFETFWNESAVFTTGFTNALLLPPGEPVMEVLGAASVHPPVADAFMRCFDNPRNYFPWITDVSLARAFVAERTVRDAA</sequence>
<feature type="domain" description="Styrene monooxygenase StyA putative substrate binding" evidence="1">
    <location>
        <begin position="147"/>
        <end position="258"/>
    </location>
</feature>
<dbReference type="SUPFAM" id="SSF51905">
    <property type="entry name" value="FAD/NAD(P)-binding domain"/>
    <property type="match status" value="1"/>
</dbReference>
<dbReference type="Gene3D" id="3.30.9.40">
    <property type="match status" value="1"/>
</dbReference>
<name>A0ABT1BPF4_9BURK</name>
<evidence type="ECO:0000313" key="2">
    <source>
        <dbReference type="EMBL" id="MCO5977809.1"/>
    </source>
</evidence>
<dbReference type="Proteomes" id="UP001204851">
    <property type="component" value="Unassembled WGS sequence"/>
</dbReference>
<reference evidence="2 3" key="1">
    <citation type="submission" date="2022-06" db="EMBL/GenBank/DDBJ databases">
        <title>Ideonella sp. NS12-5 Genome sequencing and assembly.</title>
        <authorList>
            <person name="Jung Y."/>
        </authorList>
    </citation>
    <scope>NUCLEOTIDE SEQUENCE [LARGE SCALE GENOMIC DNA]</scope>
    <source>
        <strain evidence="2 3">NS12-5</strain>
    </source>
</reference>